<evidence type="ECO:0000313" key="4">
    <source>
        <dbReference type="Proteomes" id="UP001500936"/>
    </source>
</evidence>
<keyword evidence="1" id="KW-0732">Signal</keyword>
<proteinExistence type="predicted"/>
<gene>
    <name evidence="3" type="ORF">GCM10023187_07200</name>
</gene>
<dbReference type="InterPro" id="IPR032710">
    <property type="entry name" value="NTF2-like_dom_sf"/>
</dbReference>
<feature type="signal peptide" evidence="1">
    <location>
        <begin position="1"/>
        <end position="18"/>
    </location>
</feature>
<dbReference type="InterPro" id="IPR027843">
    <property type="entry name" value="DUF4440"/>
</dbReference>
<dbReference type="Pfam" id="PF14534">
    <property type="entry name" value="DUF4440"/>
    <property type="match status" value="1"/>
</dbReference>
<feature type="domain" description="DUF4440" evidence="2">
    <location>
        <begin position="25"/>
        <end position="131"/>
    </location>
</feature>
<organism evidence="3 4">
    <name type="scientific">Nibrella viscosa</name>
    <dbReference type="NCBI Taxonomy" id="1084524"/>
    <lineage>
        <taxon>Bacteria</taxon>
        <taxon>Pseudomonadati</taxon>
        <taxon>Bacteroidota</taxon>
        <taxon>Cytophagia</taxon>
        <taxon>Cytophagales</taxon>
        <taxon>Spirosomataceae</taxon>
        <taxon>Nibrella</taxon>
    </lineage>
</organism>
<keyword evidence="4" id="KW-1185">Reference proteome</keyword>
<dbReference type="RefSeq" id="WP_345264037.1">
    <property type="nucleotide sequence ID" value="NZ_BAABHB010000001.1"/>
</dbReference>
<comment type="caution">
    <text evidence="3">The sequence shown here is derived from an EMBL/GenBank/DDBJ whole genome shotgun (WGS) entry which is preliminary data.</text>
</comment>
<feature type="chain" id="PRO_5047201658" description="DUF4440 domain-containing protein" evidence="1">
    <location>
        <begin position="19"/>
        <end position="141"/>
    </location>
</feature>
<evidence type="ECO:0000259" key="2">
    <source>
        <dbReference type="Pfam" id="PF14534"/>
    </source>
</evidence>
<evidence type="ECO:0000256" key="1">
    <source>
        <dbReference type="SAM" id="SignalP"/>
    </source>
</evidence>
<accession>A0ABP8JXK2</accession>
<dbReference type="EMBL" id="BAABHB010000001">
    <property type="protein sequence ID" value="GAA4397577.1"/>
    <property type="molecule type" value="Genomic_DNA"/>
</dbReference>
<evidence type="ECO:0000313" key="3">
    <source>
        <dbReference type="EMBL" id="GAA4397577.1"/>
    </source>
</evidence>
<dbReference type="Gene3D" id="3.10.450.50">
    <property type="match status" value="1"/>
</dbReference>
<protein>
    <recommendedName>
        <fullName evidence="2">DUF4440 domain-containing protein</fullName>
    </recommendedName>
</protein>
<sequence>MRYLLLLVLPFFVQVVRAQSAEQAVRDAEQKRFSAQVTNNFAVLEQVLDNDLTYTHSSGNTDSKQTFIQSLKDGKTKYEAIDVQEQTVRVYGNTAIINGLAAVKVTSNNETRTMNLRYTDVYLKRGNDWKLVAWQSLRVNQ</sequence>
<dbReference type="Proteomes" id="UP001500936">
    <property type="component" value="Unassembled WGS sequence"/>
</dbReference>
<dbReference type="SUPFAM" id="SSF54427">
    <property type="entry name" value="NTF2-like"/>
    <property type="match status" value="1"/>
</dbReference>
<reference evidence="4" key="1">
    <citation type="journal article" date="2019" name="Int. J. Syst. Evol. Microbiol.">
        <title>The Global Catalogue of Microorganisms (GCM) 10K type strain sequencing project: providing services to taxonomists for standard genome sequencing and annotation.</title>
        <authorList>
            <consortium name="The Broad Institute Genomics Platform"/>
            <consortium name="The Broad Institute Genome Sequencing Center for Infectious Disease"/>
            <person name="Wu L."/>
            <person name="Ma J."/>
        </authorList>
    </citation>
    <scope>NUCLEOTIDE SEQUENCE [LARGE SCALE GENOMIC DNA]</scope>
    <source>
        <strain evidence="4">JCM 17925</strain>
    </source>
</reference>
<name>A0ABP8JXK2_9BACT</name>